<sequence>MPKSKRAKTQACEKKRIKTGKVLKKTAVAAPEQKANQMLMKGKLTEKEAEELDKELVAATTPPQLTVESTSLLGSPQKLWSLMVDCDKVLRPSQKCLESHPAIKRNIRSILIDWMMEVCESERQHRETFHLAIDYVDRFLANSSDIECERFQLLGMTAIFIASKYEEIYPPKLEDFIYYTDNACTCHEVREMELYVLEKLNWILSPITSIHWLAFFMQLLGKKELPPPNSGPSPDIPCVVPNLMIGDFMHMAKILDLCLADIRTLEYTYREMAAAVLFNCLEPQKLIQQVTGIHPFSIARIIEWAEPFVRYCDQRRPTGDPIPHRDGVPIDDLHNIQGHNYYDKIEDALAEIEEDRKQLSHQARELRMAGKRHVLRARLYV</sequence>
<dbReference type="GO" id="GO:0051301">
    <property type="term" value="P:cell division"/>
    <property type="evidence" value="ECO:0007669"/>
    <property type="project" value="UniProtKB-KW"/>
</dbReference>
<dbReference type="CDD" id="cd20520">
    <property type="entry name" value="CYCLIN_CCNE_rpt2"/>
    <property type="match status" value="1"/>
</dbReference>
<evidence type="ECO:0000313" key="8">
    <source>
        <dbReference type="Proteomes" id="UP001177023"/>
    </source>
</evidence>
<dbReference type="InterPro" id="IPR036915">
    <property type="entry name" value="Cyclin-like_sf"/>
</dbReference>
<reference evidence="7" key="1">
    <citation type="submission" date="2023-06" db="EMBL/GenBank/DDBJ databases">
        <authorList>
            <person name="Delattre M."/>
        </authorList>
    </citation>
    <scope>NUCLEOTIDE SEQUENCE</scope>
    <source>
        <strain evidence="7">AF72</strain>
    </source>
</reference>
<keyword evidence="8" id="KW-1185">Reference proteome</keyword>
<comment type="caution">
    <text evidence="7">The sequence shown here is derived from an EMBL/GenBank/DDBJ whole genome shotgun (WGS) entry which is preliminary data.</text>
</comment>
<keyword evidence="5" id="KW-0175">Coiled coil</keyword>
<feature type="non-terminal residue" evidence="7">
    <location>
        <position position="1"/>
    </location>
</feature>
<protein>
    <recommendedName>
        <fullName evidence="6">Cyclin-like domain-containing protein</fullName>
    </recommendedName>
</protein>
<dbReference type="InterPro" id="IPR006671">
    <property type="entry name" value="Cyclin_N"/>
</dbReference>
<dbReference type="Proteomes" id="UP001177023">
    <property type="component" value="Unassembled WGS sequence"/>
</dbReference>
<evidence type="ECO:0000313" key="7">
    <source>
        <dbReference type="EMBL" id="CAJ0578271.1"/>
    </source>
</evidence>
<dbReference type="SUPFAM" id="SSF47954">
    <property type="entry name" value="Cyclin-like"/>
    <property type="match status" value="2"/>
</dbReference>
<dbReference type="InterPro" id="IPR039361">
    <property type="entry name" value="Cyclin"/>
</dbReference>
<evidence type="ECO:0000256" key="2">
    <source>
        <dbReference type="ARBA" id="ARBA00023127"/>
    </source>
</evidence>
<dbReference type="PANTHER" id="PTHR10177">
    <property type="entry name" value="CYCLINS"/>
    <property type="match status" value="1"/>
</dbReference>
<evidence type="ECO:0000256" key="1">
    <source>
        <dbReference type="ARBA" id="ARBA00022618"/>
    </source>
</evidence>
<dbReference type="InterPro" id="IPR013763">
    <property type="entry name" value="Cyclin-like_dom"/>
</dbReference>
<dbReference type="FunFam" id="1.10.472.10:FF:000001">
    <property type="entry name" value="G2/mitotic-specific cyclin"/>
    <property type="match status" value="1"/>
</dbReference>
<dbReference type="AlphaFoldDB" id="A0AA36D053"/>
<comment type="similarity">
    <text evidence="4">Belongs to the cyclin family.</text>
</comment>
<accession>A0AA36D053</accession>
<dbReference type="Gene3D" id="1.10.472.10">
    <property type="entry name" value="Cyclin-like"/>
    <property type="match status" value="2"/>
</dbReference>
<evidence type="ECO:0000256" key="5">
    <source>
        <dbReference type="SAM" id="Coils"/>
    </source>
</evidence>
<dbReference type="EMBL" id="CATQJA010002653">
    <property type="protein sequence ID" value="CAJ0578271.1"/>
    <property type="molecule type" value="Genomic_DNA"/>
</dbReference>
<keyword evidence="1" id="KW-0132">Cell division</keyword>
<gene>
    <name evidence="7" type="ORF">MSPICULIGERA_LOCUS16530</name>
</gene>
<organism evidence="7 8">
    <name type="scientific">Mesorhabditis spiculigera</name>
    <dbReference type="NCBI Taxonomy" id="96644"/>
    <lineage>
        <taxon>Eukaryota</taxon>
        <taxon>Metazoa</taxon>
        <taxon>Ecdysozoa</taxon>
        <taxon>Nematoda</taxon>
        <taxon>Chromadorea</taxon>
        <taxon>Rhabditida</taxon>
        <taxon>Rhabditina</taxon>
        <taxon>Rhabditomorpha</taxon>
        <taxon>Rhabditoidea</taxon>
        <taxon>Rhabditidae</taxon>
        <taxon>Mesorhabditinae</taxon>
        <taxon>Mesorhabditis</taxon>
    </lineage>
</organism>
<evidence type="ECO:0000256" key="4">
    <source>
        <dbReference type="RuleBase" id="RU000383"/>
    </source>
</evidence>
<dbReference type="SMART" id="SM00385">
    <property type="entry name" value="CYCLIN"/>
    <property type="match status" value="1"/>
</dbReference>
<keyword evidence="2 4" id="KW-0195">Cyclin</keyword>
<evidence type="ECO:0000259" key="6">
    <source>
        <dbReference type="SMART" id="SM00385"/>
    </source>
</evidence>
<dbReference type="Pfam" id="PF00134">
    <property type="entry name" value="Cyclin_N"/>
    <property type="match status" value="1"/>
</dbReference>
<keyword evidence="3" id="KW-0131">Cell cycle</keyword>
<name>A0AA36D053_9BILA</name>
<evidence type="ECO:0000256" key="3">
    <source>
        <dbReference type="ARBA" id="ARBA00023306"/>
    </source>
</evidence>
<proteinExistence type="inferred from homology"/>
<feature type="coiled-coil region" evidence="5">
    <location>
        <begin position="342"/>
        <end position="369"/>
    </location>
</feature>
<feature type="domain" description="Cyclin-like" evidence="6">
    <location>
        <begin position="113"/>
        <end position="198"/>
    </location>
</feature>